<evidence type="ECO:0000256" key="2">
    <source>
        <dbReference type="ARBA" id="ARBA00022900"/>
    </source>
</evidence>
<name>A0AAE9A612_CAEBR</name>
<dbReference type="Gene3D" id="2.10.25.10">
    <property type="entry name" value="Laminin"/>
    <property type="match status" value="5"/>
</dbReference>
<dbReference type="GO" id="GO:0004867">
    <property type="term" value="F:serine-type endopeptidase inhibitor activity"/>
    <property type="evidence" value="ECO:0007669"/>
    <property type="project" value="UniProtKB-KW"/>
</dbReference>
<dbReference type="AlphaFoldDB" id="A0AAE9A612"/>
<evidence type="ECO:0000256" key="1">
    <source>
        <dbReference type="ARBA" id="ARBA00022690"/>
    </source>
</evidence>
<evidence type="ECO:0000256" key="4">
    <source>
        <dbReference type="SAM" id="SignalP"/>
    </source>
</evidence>
<dbReference type="InterPro" id="IPR036084">
    <property type="entry name" value="Ser_inhib-like_sf"/>
</dbReference>
<dbReference type="SUPFAM" id="SSF57567">
    <property type="entry name" value="Serine protease inhibitors"/>
    <property type="match status" value="5"/>
</dbReference>
<dbReference type="EMBL" id="CP090895">
    <property type="protein sequence ID" value="ULT92173.1"/>
    <property type="molecule type" value="Genomic_DNA"/>
</dbReference>
<reference evidence="6 7" key="1">
    <citation type="submission" date="2022-02" db="EMBL/GenBank/DDBJ databases">
        <title>Chromosome-level reference genomes for two strains of Caenorhabditis briggsae: an improved platform for comparative genomics.</title>
        <authorList>
            <person name="Stevens L."/>
            <person name="Andersen E.C."/>
        </authorList>
    </citation>
    <scope>NUCLEOTIDE SEQUENCE [LARGE SCALE GENOMIC DNA]</scope>
    <source>
        <strain evidence="6">QX1410_ONT</strain>
        <tissue evidence="6">Whole-organism</tissue>
    </source>
</reference>
<keyword evidence="1" id="KW-0646">Protease inhibitor</keyword>
<feature type="domain" description="TIL" evidence="5">
    <location>
        <begin position="561"/>
        <end position="615"/>
    </location>
</feature>
<sequence length="615" mass="65597">MKVIVLLGTSLLVGLASGQLSSSGNQSDTPQNGTLNSCASVKCPVGKECEETTVQCSVAPCPKAVSCVRKGVWGCDVMRCESNETCEETELPCLKAPCGIRIACVSIHTNGTSGPTTYGTSDSFTSPDYPPNVCPQNQTRTNCINKCNEEKCPGNGFNYPCTKYCGFGCTCAAGFVRSSDDRCYKLEDCPTDVYVPMNPCTTMRCASGTKCQNLGINCTTLPCENYGACVNTTVVDNLAGGCATLICGAGTTCQETLVKCANAPCPRHAKCVPDLTQNDTLDSCANVTCPMGQICEETTVQCSVAPCPKAFSCVRQGVWGCDIKRCKSNEICEETELPCLKAPCPIRLACVKIIHINGTSGSTNSTSTTNPLSVCPMNQTMSDCLNKCSEEKCPGIGISMMCTKHCGQGCACAAGFVRSSNGECYKSKDCPLEQVCGDNEEYRCENCAATCKNPEPNCPELHNKKCNKKCICAAGFVKKNGKCVTLASCPDHDHNNITCLGTEEYTDCLPKCRQLCSGSTQCNKNSHTDMCTPGCVCRPSYKLDSNGTCVHNKHCFKTTDCPVNEEWSKCISLDNVCGMATIQKVPLRNQCFSGCVCAAGFARNSNGTCVEQDKC</sequence>
<evidence type="ECO:0000256" key="3">
    <source>
        <dbReference type="ARBA" id="ARBA00023157"/>
    </source>
</evidence>
<dbReference type="PANTHER" id="PTHR23259:SF61">
    <property type="entry name" value="FOLLISTATIN-LIKE DOMAIN-CONTAINING PROTEIN"/>
    <property type="match status" value="1"/>
</dbReference>
<evidence type="ECO:0000313" key="6">
    <source>
        <dbReference type="EMBL" id="ULT92173.1"/>
    </source>
</evidence>
<dbReference type="PANTHER" id="PTHR23259">
    <property type="entry name" value="RIDDLE"/>
    <property type="match status" value="1"/>
</dbReference>
<keyword evidence="3" id="KW-1015">Disulfide bond</keyword>
<feature type="domain" description="TIL" evidence="5">
    <location>
        <begin position="375"/>
        <end position="430"/>
    </location>
</feature>
<feature type="chain" id="PRO_5042161860" description="TIL domain-containing protein" evidence="4">
    <location>
        <begin position="19"/>
        <end position="615"/>
    </location>
</feature>
<evidence type="ECO:0000259" key="5">
    <source>
        <dbReference type="Pfam" id="PF01826"/>
    </source>
</evidence>
<keyword evidence="4" id="KW-0732">Signal</keyword>
<dbReference type="InterPro" id="IPR002919">
    <property type="entry name" value="TIL_dom"/>
</dbReference>
<accession>A0AAE9A612</accession>
<dbReference type="OMA" id="CEETELP"/>
<feature type="domain" description="TIL" evidence="5">
    <location>
        <begin position="499"/>
        <end position="555"/>
    </location>
</feature>
<protein>
    <recommendedName>
        <fullName evidence="5">TIL domain-containing protein</fullName>
    </recommendedName>
</protein>
<dbReference type="Pfam" id="PF01826">
    <property type="entry name" value="TIL"/>
    <property type="match status" value="4"/>
</dbReference>
<dbReference type="Proteomes" id="UP000827892">
    <property type="component" value="Chromosome V"/>
</dbReference>
<evidence type="ECO:0000313" key="7">
    <source>
        <dbReference type="Proteomes" id="UP000827892"/>
    </source>
</evidence>
<feature type="domain" description="TIL" evidence="5">
    <location>
        <begin position="134"/>
        <end position="189"/>
    </location>
</feature>
<gene>
    <name evidence="6" type="ORF">L3Y34_009720</name>
</gene>
<feature type="signal peptide" evidence="4">
    <location>
        <begin position="1"/>
        <end position="18"/>
    </location>
</feature>
<keyword evidence="2" id="KW-0722">Serine protease inhibitor</keyword>
<organism evidence="6 7">
    <name type="scientific">Caenorhabditis briggsae</name>
    <dbReference type="NCBI Taxonomy" id="6238"/>
    <lineage>
        <taxon>Eukaryota</taxon>
        <taxon>Metazoa</taxon>
        <taxon>Ecdysozoa</taxon>
        <taxon>Nematoda</taxon>
        <taxon>Chromadorea</taxon>
        <taxon>Rhabditida</taxon>
        <taxon>Rhabditina</taxon>
        <taxon>Rhabditomorpha</taxon>
        <taxon>Rhabditoidea</taxon>
        <taxon>Rhabditidae</taxon>
        <taxon>Peloderinae</taxon>
        <taxon>Caenorhabditis</taxon>
    </lineage>
</organism>
<proteinExistence type="predicted"/>
<dbReference type="CDD" id="cd19941">
    <property type="entry name" value="TIL"/>
    <property type="match status" value="3"/>
</dbReference>
<dbReference type="InterPro" id="IPR051368">
    <property type="entry name" value="SerProtInhib-TIL_Domain"/>
</dbReference>